<sequence length="376" mass="40679">MPEEAPSVSSDLEALFLSARQEPADVLWARRAIMTLALHDVQIDVADTAVRDVADLVAESRESPEELFGPADSWARRRVAEMRGEGLPVFEDPLRMGPRQTAVLTLCGAAALSGMFVVSNVFALLPGRGVSELTLGYGLAPLLISAAIALLITVYTRAVRRFSFGVTAVLCAGALALCSTSIALIIMPLAEIGPRANGWWAALLVPFYALLCWFLMQLWPAASSPAAPASPVTVAQILAAGDLPDDEWLERAQAALRARGDLTERRIRVTLREAREHAQDEGKTLIAEFSSPEGYAQSLPRDPRVKPRRMTLLYGMLTLVWAALGISTAVTDDGQPWRLVIFAVLVLLCGWTTVSHARTWRSAAMPEGRPQQGSTA</sequence>
<evidence type="ECO:0000256" key="1">
    <source>
        <dbReference type="SAM" id="Phobius"/>
    </source>
</evidence>
<keyword evidence="3" id="KW-1185">Reference proteome</keyword>
<comment type="caution">
    <text evidence="2">The sequence shown here is derived from an EMBL/GenBank/DDBJ whole genome shotgun (WGS) entry which is preliminary data.</text>
</comment>
<gene>
    <name evidence="2" type="ORF">CIK66_01035</name>
</gene>
<organism evidence="2 3">
    <name type="scientific">Brachybacterium alimentarium</name>
    <dbReference type="NCBI Taxonomy" id="47845"/>
    <lineage>
        <taxon>Bacteria</taxon>
        <taxon>Bacillati</taxon>
        <taxon>Actinomycetota</taxon>
        <taxon>Actinomycetes</taxon>
        <taxon>Micrococcales</taxon>
        <taxon>Dermabacteraceae</taxon>
        <taxon>Brachybacterium</taxon>
    </lineage>
</organism>
<evidence type="ECO:0000313" key="2">
    <source>
        <dbReference type="EMBL" id="PCC40958.1"/>
    </source>
</evidence>
<accession>A0A2A3YNV6</accession>
<dbReference type="Proteomes" id="UP000218598">
    <property type="component" value="Unassembled WGS sequence"/>
</dbReference>
<keyword evidence="1" id="KW-0812">Transmembrane</keyword>
<feature type="transmembrane region" description="Helical" evidence="1">
    <location>
        <begin position="162"/>
        <end position="186"/>
    </location>
</feature>
<feature type="transmembrane region" description="Helical" evidence="1">
    <location>
        <begin position="336"/>
        <end position="354"/>
    </location>
</feature>
<dbReference type="AlphaFoldDB" id="A0A2A3YNV6"/>
<name>A0A2A3YNV6_9MICO</name>
<dbReference type="OrthoDB" id="4966953at2"/>
<protein>
    <submittedName>
        <fullName evidence="2">Uncharacterized protein</fullName>
    </submittedName>
</protein>
<keyword evidence="1" id="KW-0472">Membrane</keyword>
<feature type="transmembrane region" description="Helical" evidence="1">
    <location>
        <begin position="311"/>
        <end position="330"/>
    </location>
</feature>
<feature type="transmembrane region" description="Helical" evidence="1">
    <location>
        <begin position="198"/>
        <end position="216"/>
    </location>
</feature>
<proteinExistence type="predicted"/>
<evidence type="ECO:0000313" key="3">
    <source>
        <dbReference type="Proteomes" id="UP000218598"/>
    </source>
</evidence>
<keyword evidence="1" id="KW-1133">Transmembrane helix</keyword>
<reference evidence="2 3" key="1">
    <citation type="journal article" date="2017" name="Elife">
        <title>Extensive horizontal gene transfer in cheese-associated bacteria.</title>
        <authorList>
            <person name="Bonham K.S."/>
            <person name="Wolfe B.E."/>
            <person name="Dutton R.J."/>
        </authorList>
    </citation>
    <scope>NUCLEOTIDE SEQUENCE [LARGE SCALE GENOMIC DNA]</scope>
    <source>
        <strain evidence="2 3">341_9</strain>
    </source>
</reference>
<feature type="transmembrane region" description="Helical" evidence="1">
    <location>
        <begin position="102"/>
        <end position="123"/>
    </location>
</feature>
<dbReference type="EMBL" id="NRGR01000004">
    <property type="protein sequence ID" value="PCC40958.1"/>
    <property type="molecule type" value="Genomic_DNA"/>
</dbReference>
<feature type="transmembrane region" description="Helical" evidence="1">
    <location>
        <begin position="135"/>
        <end position="155"/>
    </location>
</feature>